<feature type="region of interest" description="Disordered" evidence="2">
    <location>
        <begin position="1"/>
        <end position="160"/>
    </location>
</feature>
<feature type="compositionally biased region" description="Basic residues" evidence="2">
    <location>
        <begin position="4341"/>
        <end position="4352"/>
    </location>
</feature>
<feature type="compositionally biased region" description="Polar residues" evidence="2">
    <location>
        <begin position="3420"/>
        <end position="3430"/>
    </location>
</feature>
<feature type="compositionally biased region" description="Basic and acidic residues" evidence="2">
    <location>
        <begin position="2350"/>
        <end position="2360"/>
    </location>
</feature>
<feature type="compositionally biased region" description="Basic and acidic residues" evidence="2">
    <location>
        <begin position="1762"/>
        <end position="1777"/>
    </location>
</feature>
<dbReference type="InParanoid" id="A0A1V8TJ27"/>
<name>A0A1V8TJ27_9PEZI</name>
<feature type="compositionally biased region" description="Low complexity" evidence="2">
    <location>
        <begin position="2167"/>
        <end position="2181"/>
    </location>
</feature>
<feature type="region of interest" description="Disordered" evidence="2">
    <location>
        <begin position="1327"/>
        <end position="1375"/>
    </location>
</feature>
<feature type="region of interest" description="Disordered" evidence="2">
    <location>
        <begin position="3630"/>
        <end position="3728"/>
    </location>
</feature>
<feature type="compositionally biased region" description="Basic and acidic residues" evidence="2">
    <location>
        <begin position="2312"/>
        <end position="2324"/>
    </location>
</feature>
<feature type="compositionally biased region" description="Basic and acidic residues" evidence="2">
    <location>
        <begin position="1965"/>
        <end position="1979"/>
    </location>
</feature>
<feature type="region of interest" description="Disordered" evidence="2">
    <location>
        <begin position="4154"/>
        <end position="4229"/>
    </location>
</feature>
<feature type="compositionally biased region" description="Low complexity" evidence="2">
    <location>
        <begin position="3103"/>
        <end position="3117"/>
    </location>
</feature>
<dbReference type="PANTHER" id="PTHR40641:SF2">
    <property type="entry name" value="INVOLUCRIN REPEAT PROTEIN"/>
    <property type="match status" value="1"/>
</dbReference>
<feature type="compositionally biased region" description="Basic residues" evidence="2">
    <location>
        <begin position="4265"/>
        <end position="4276"/>
    </location>
</feature>
<feature type="region of interest" description="Disordered" evidence="2">
    <location>
        <begin position="3744"/>
        <end position="3769"/>
    </location>
</feature>
<feature type="compositionally biased region" description="Basic and acidic residues" evidence="2">
    <location>
        <begin position="2071"/>
        <end position="2081"/>
    </location>
</feature>
<feature type="compositionally biased region" description="Basic and acidic residues" evidence="2">
    <location>
        <begin position="1934"/>
        <end position="1953"/>
    </location>
</feature>
<feature type="compositionally biased region" description="Polar residues" evidence="2">
    <location>
        <begin position="3986"/>
        <end position="4000"/>
    </location>
</feature>
<feature type="compositionally biased region" description="Basic and acidic residues" evidence="2">
    <location>
        <begin position="5240"/>
        <end position="5250"/>
    </location>
</feature>
<feature type="compositionally biased region" description="Low complexity" evidence="2">
    <location>
        <begin position="2601"/>
        <end position="2612"/>
    </location>
</feature>
<feature type="compositionally biased region" description="Basic and acidic residues" evidence="2">
    <location>
        <begin position="135"/>
        <end position="145"/>
    </location>
</feature>
<feature type="compositionally biased region" description="Basic and acidic residues" evidence="2">
    <location>
        <begin position="2551"/>
        <end position="2570"/>
    </location>
</feature>
<feature type="compositionally biased region" description="Polar residues" evidence="2">
    <location>
        <begin position="2388"/>
        <end position="2397"/>
    </location>
</feature>
<feature type="compositionally biased region" description="Basic and acidic residues" evidence="2">
    <location>
        <begin position="2398"/>
        <end position="2415"/>
    </location>
</feature>
<protein>
    <recommendedName>
        <fullName evidence="5">Involucrin repeat protein</fullName>
    </recommendedName>
</protein>
<dbReference type="EMBL" id="NAJO01000007">
    <property type="protein sequence ID" value="OQO11380.1"/>
    <property type="molecule type" value="Genomic_DNA"/>
</dbReference>
<accession>A0A1V8TJ27</accession>
<dbReference type="InterPro" id="IPR053268">
    <property type="entry name" value="Woronin_anchor"/>
</dbReference>
<feature type="compositionally biased region" description="Basic and acidic residues" evidence="2">
    <location>
        <begin position="595"/>
        <end position="604"/>
    </location>
</feature>
<feature type="compositionally biased region" description="Low complexity" evidence="2">
    <location>
        <begin position="774"/>
        <end position="793"/>
    </location>
</feature>
<evidence type="ECO:0000256" key="2">
    <source>
        <dbReference type="SAM" id="MobiDB-lite"/>
    </source>
</evidence>
<feature type="compositionally biased region" description="Polar residues" evidence="2">
    <location>
        <begin position="3645"/>
        <end position="3668"/>
    </location>
</feature>
<feature type="compositionally biased region" description="Low complexity" evidence="2">
    <location>
        <begin position="4684"/>
        <end position="4694"/>
    </location>
</feature>
<feature type="region of interest" description="Disordered" evidence="2">
    <location>
        <begin position="5359"/>
        <end position="5510"/>
    </location>
</feature>
<feature type="compositionally biased region" description="Basic and acidic residues" evidence="2">
    <location>
        <begin position="5262"/>
        <end position="5274"/>
    </location>
</feature>
<feature type="compositionally biased region" description="Basic residues" evidence="2">
    <location>
        <begin position="4189"/>
        <end position="4200"/>
    </location>
</feature>
<feature type="compositionally biased region" description="Basic and acidic residues" evidence="2">
    <location>
        <begin position="1534"/>
        <end position="1545"/>
    </location>
</feature>
<dbReference type="STRING" id="1507870.A0A1V8TJ27"/>
<feature type="region of interest" description="Disordered" evidence="2">
    <location>
        <begin position="774"/>
        <end position="808"/>
    </location>
</feature>
<feature type="region of interest" description="Disordered" evidence="2">
    <location>
        <begin position="5522"/>
        <end position="5556"/>
    </location>
</feature>
<proteinExistence type="predicted"/>
<comment type="caution">
    <text evidence="3">The sequence shown here is derived from an EMBL/GenBank/DDBJ whole genome shotgun (WGS) entry which is preliminary data.</text>
</comment>
<feature type="region of interest" description="Disordered" evidence="2">
    <location>
        <begin position="674"/>
        <end position="742"/>
    </location>
</feature>
<feature type="region of interest" description="Disordered" evidence="2">
    <location>
        <begin position="4258"/>
        <end position="4371"/>
    </location>
</feature>
<feature type="compositionally biased region" description="Low complexity" evidence="2">
    <location>
        <begin position="2792"/>
        <end position="2805"/>
    </location>
</feature>
<keyword evidence="1" id="KW-0175">Coiled coil</keyword>
<organism evidence="3 4">
    <name type="scientific">Cryoendolithus antarcticus</name>
    <dbReference type="NCBI Taxonomy" id="1507870"/>
    <lineage>
        <taxon>Eukaryota</taxon>
        <taxon>Fungi</taxon>
        <taxon>Dikarya</taxon>
        <taxon>Ascomycota</taxon>
        <taxon>Pezizomycotina</taxon>
        <taxon>Dothideomycetes</taxon>
        <taxon>Dothideomycetidae</taxon>
        <taxon>Cladosporiales</taxon>
        <taxon>Cladosporiaceae</taxon>
        <taxon>Cryoendolithus</taxon>
    </lineage>
</organism>
<feature type="compositionally biased region" description="Basic and acidic residues" evidence="2">
    <location>
        <begin position="3385"/>
        <end position="3402"/>
    </location>
</feature>
<feature type="compositionally biased region" description="Basic residues" evidence="2">
    <location>
        <begin position="3024"/>
        <end position="3034"/>
    </location>
</feature>
<feature type="compositionally biased region" description="Basic and acidic residues" evidence="2">
    <location>
        <begin position="4870"/>
        <end position="4879"/>
    </location>
</feature>
<feature type="compositionally biased region" description="Polar residues" evidence="2">
    <location>
        <begin position="5010"/>
        <end position="5021"/>
    </location>
</feature>
<sequence length="6082" mass="657696">MWKAAFTGRSERDGGERDKDRGSKSEKSDDASKSSRRHRSGSDAGTVVSSASRRTEGDREKRRKHESASSSTNKRGLTESAVGALNKEGEDDWEEEGDRRSERRSKRKEEEEGREPKRRESDMAPSSDKKKSKSRAGESSRDIVDRGMPASGSLDQFPGMNAGAVVRPPQMTMHDGRPYDSHVASQFPGQNPATFAASDFMPNPHGEAADYYNDTGESVHRQPGVRASTPMMLHNPDTHLITPLAVEQPVADTGHGAAADFFADAGIPASVTATSSASKPPRSTKQSSGLSSSGKQPKKPSRTSSLTGAAAALIGGAGIAAATSSLHSESKRASSYSAQASVSGGRGSQTPPTYTGPPRPSRHNTEPVAAPGGGYYVQPPAVTGRSGLYATGGVAAAGMVAYGMSQQQSQYATSDGRYGAPSMPGPSMQYSEVRALPESELRAMHEHEHKGPITRLKDGFLNLISNPEDVRKMEEYTEYIGVCKYCFDPRSTPYDGPRKHHFHNRKRDSFEDLRRRSIERLRRRTSSERVDKENRYYSGRKSASKTDLLAGGLAAAGVATAGGAMFNDSKNFDDTYSVKSGYRAESIRRRGSSSSRERRGGEHGVISDRREDWVTVRTKDGKLERRRRHRSRSHSGNRGSTMMGAAADAALGAGAIAAASGQRGDISPERVFVRHGEKQHSRSRSNSPGTGQIFGFSGSASKRSDRRSPDRTRPDRVQESTGILGGFFSPSSGRSGKVENGKKSKGTGFFSFSNGSSLSSDGGLAFGAEGITSRSSLGRKSSRSSLGRTSSNRNGKRPVRKSSDERMNTAMLGIGATAAALAVAQNRQRVGKKQSRPDLGGRRDLRQRPSLGQSRVSSRPAEDEGWEDETPSSDDGMSGLAFGDDDAVRSRLSRQSMDSIGSKSSDGGLGAWGWRWGGKGKKRRKDSVPNDDPYGSMVGGGAVAATTIAGAAYDARDRPLLPQSSHESSTSIPQKPLQYVDPRPFADSIGSRQASMPGAFDVSFTSLDRPGPGPIQQPQPISPFQPSFTRPDFNGSISATAGPRRSMTEPTWQAPPSSFAKDAAVIGGTAALVGAGVMAAQSLPSSKDRDRGKGNVSFGFTEEQQRKADDEARSERKREEESRRRADRTRALKEEAERVSREEDARAQAESRRHDDERRLQDAREREEQERRKRDEDRRRTEARERQEQEELELQRKESERREEAYRREQARLQAEERARSEAAEASRRDRDVDAQREQEQRRQNEDRERARREVEERERARREVEERERSRRDRESREREAADSEQRDRDLQQERDRGQEPTNKSAWHSAAAAGIAGALVGSVAAGAMHKHTDSDDERDEYRSRDMPASKPAYIAQTITPSNEHSGAPITDDDLIDPDLFKRRRAESNLTRRADIARKAAEKILAEREEYYNAPETSQRDFFMPKELLDREPEGKEHAASPLGDNDVHVYNAVEDVPSWGPAYGARRSVPEALKYSNIPMLNVIAPTPPHSTAGSVRGDRSMPSSPLVQAQDAEKHDGDDGRPTNGARGVSWGEDKTHVYEVRTPDSYQEPAGGDYVSAGGYRTAAPSHDDEYRTVEPGHDEIVVETEDLTGSTKRTTYGADDLPKAAPNVFDFLVRDQQQTPGTAGAPPVRGWVEGETDEPTPREEKMPHIPGGFDDDVPAVVHEEEPAWEAPVSKKDKKKKRDKSSKAGESEPSTPARDDTARQIDLGQSTADYFGGGAKQSDEGERDERLARKVADAFGTPTPSATAAVAEDTWEPPLSKKEQKKRDKERLAREAAAIDQPTTGAGDLGGSTTLPDTGSASREAQEESAWEPPLSKKEQKKRDKERLAREAAALDEAENQRQKATDQPPETIVAPADTRDVQPEQDDLWEAPLSKKEQKKRDKERLAREAFDLDEPATPSNARDAADSDDFSRARIDPEPAAESAWEPPLSKKEQKKRDKERLTREAFAVHDPTTPNSQRDTAEVDDFARPRDDPEPVAESAWEPPLSKKELKKREQAAKQGIDSELSTPALQRGTSTYSAADEFATPLEEPSAWEPPLSKKELKKREKAAKAGAFADESEPATPIAERELTSRTADDSATPADDVWEAPLSKKELKKREKAAKAGAFADDSEPATPVAERELAGQPFDDIATPADDAWEAPISKKEQKKREKDAKKSGDLDLGSSVAVAAGLAAAADTVAKEPDDAEAEWSSSKKDKKSKKKKLGESWDVDPRDSGSTTPTAETMPGGWQESSSDATRDVSPVRTDATEPSNDFAAIETKTGKKKKRDSSCFGDNVASSPLRAEVPFDDYSGTRGSNGQAEPITTERTSDTDGHSRDEQYNNGHSTERNGNGGDYFGSAAPVGDSPRELSPRNEPRSVPSSPSDERRHRRPSRSTRDGEGYTNAPQSVPSSPSDERRRARAERKSTREGDEYSNEPYTYDDARSVAASESTSAGSKSKHRSRTYEDDDAASTVTSRSKRDKPDAPSGKKEKKGGILGLFSRKQSDPPPAPLSRTSMRESKDSRESAENDESGHRRHRRHRTGSEYGDDKDDSRSVATTSGHRHRYRDGDSDNESRRDDDGGGEDRHKHRRHRSERTEEDQSFLDMRVEELPPLPASRPASPFAAPRGSEGEQSRGSSSFAVIGDDATTSTRGLDGHDMTGSLLPLTTEPDAAMLPPIPDSRPESPVDTRSAANVLAREPLEHLPALPVSRPESPTEYMSRPTAAGRLASTTAVPLRFRQPPFSPAQPRERSSSFDASAPSTPMSPDSTQRTKAARPRSSEFRNSSEFRPLYLVSRNSKIEDIEEQLPSLPSSKPSSRASSVQGSDEWHSAAESVTNSPVATKRALTIDASFANEYTSEDDILGSAHSTPKARTFSASARDPPVAKQEPQFYTWDDFQRDERLHDEAAREGQDATAYDFARPPLSQADIEDAYETERKVSPSRMSKSDKRKYKGLAAAAMMGGVAGALAARDRDGSAERDTVSEREDAGTVSSRDLAASVDQPTASDTASSSREFRPSASALEQAVPAADDNEWAMPVTSKKKGKKVKKGKVLDLSTFADPDPVSESPLSTSQDAEAFADATTELPEDEDEDEPILRAPVQSASSKKKGKKSRRSTIDETPSVATPTTATPAEPARRAEPALNAEPEESFEDWFGPPSAKSIDANKRFSWETPSNDAAPVDRIEHGDSQVVDRDAFMDLGEPAVHSETTSATPDSPHLDTLASVDEAVAPENDHLLSAEAVRAASHDSKKSKKKGKSVFSFEPEEDSTATHDANYTIADSTSLAGVASLPDSLELHAPSQDSEPRGAPLPMDDSRTGVSRGLDASADDESAFAPVGKSKKGKKGKKQKVDLWAPDEPMSASEDLLKTTAGETAQQPVPRLPVSTSNLCETKKGNAQDVDTEAARGDAAKIPESREFSHADATPLPTSELGTDDQGARSTTSDSMPYTSVDVPVMDREQAVSAVGQAKPISKSWFSWPFGGSNPAKETTVVSAPHVAETQVSQDTAVSHDIAVPHDETASRRLEEVLAETVPLPGSPRVAASDANGTRNLRSGSSGKASRPSLENRYLSRPEIYIQDPAPGAAAGREEDYRTTPPDVVQRSDESAIPEVARDIQDFAPASLPLPESPLESAMDLDASMPQDDFTLLQTSHANNIGAERDQGETANATSMPTERSVSTPEPEQHFSNVGRATPDDDIWGTATTSKKSKEGKNTSRVAVGEGVESQRGAPPSHQDNEKYSSGTPVAGVSADSVALDLTSTVSQAPTFSVESEDPWATPVLSKRGKKGKKARFDFAGVTPDSLLADESVETPTATTEPHLGDDPAAARAVPMLASPLAEEETSWAMPSKGKKGKKAKKAVMSWDDEESTPSPMMTSAGAVIEPLDALASESVTPLTEADAAAMPSHIDHQIHRSHSPIAVDADRSIHHDASSGPSDPESRSLGSEFPRTEACTSRGQHPDSMNDISGADSPLQPDAEESAMIAASPDIDLPRNVSAHDDDADATHRTSSPTANHANDAALSTSRDITSGITDGSLPVNDDGAFEFTVKKSKKDKREKGTTDWDDELAPTEIQSFEAVGEPVSAPEVVAGSSHDASIAMDVDSIPTDGDEKMADYGIVTDPPAEDDEFAFMPAKKGKKAKNAKKTSLWDGVREIADTASDPDRMDAVDTEDATFGMNNTRELPGQHTADTSVEAGTGETEPLPEWTAPSKKSKKDKKKSKKAVAWEDEPEAIATPLSGDETPAQAFDDIEHTGKTAHLGLAVTTAQDVPREEAAIVLLEEWAPASKKSKKDKKKGRKATTWDGDPADTATPASGSQTPVEVPGEAERAAEVTTSAPAAMADRELDGNDGAVEPTEDWAPASKKSKKDKRKGKKAMSWEDETTEIPDGFTDPALNTAAMDILVEPSQDKKAEPRMADNDHEPSVAPIGGLRNERTADIEPVSLNVGSSKKAKEDKKKGKKSMAWEDEDLPADGDSAVIDGVLTGGEAGDGAHATDADALRPSMNVEALDRDHSDESGPCNVMDEHAPASYSQGARGLEHDSQPHGRPGMDDVYASLATDSPSRNSNYDSSLAYTDMAPPTLGDHQELERNNDASGEAVMPPQAHDGDDVDFAATLAAGLSNSGFDPNVVIDDPTYHRRASPPAQVAEADPEEFFSTVKRNKKGKGKKAETVADSQDSRGPTQSDDFDALLAQGLQDSGFDRSLLKSSDAPSDPASAFTEADEADFSFPISRGNKSKRKQADASPGSTDHEVVQHDHGEVTIIERRVPLIGSGGELGDDAIEADKLVASLEHGAEDVWAMPVEKSKKGKQRAAITGSDSNTESTQCSALPQPRSASLADVAGPNTHDDSPLVSRGTDISESATTMQDRATVPDDLAIKVPLEYIVPESAAAKVDSDPFDKSARSVTEPQASSEQEAVSENPVDADNFSFSTKKKGRKGKKRAVNFDVADATELSSTTDTAEASATEASDPAVAHIIGGVGEQDVDDMDNAYKAYKKNKRKQKKLQAVAVAGASAEKAIADSGDATGERELLASDQSRSLPSTGNVVEPDTHATQSTSDGNPAQAVEPDVSGPSGRAVQPTSPTSPVEKLFPGLKRVKRRTASIHSPDADGSQAGVLLHTSEVSQFVPTTVEKQPSPQGNAYEASTRIDDSPQRLIGQSSPDTLSRPRNVRYGDTMSSPTAQGVQAFDTAGTPITPPTWEHVNDLTPTDRNSENYHRQPLAAPSWSFDVLDAQSDANEGLAAKATGSGAIIRDSGYHEVVSPATDRRSVGEGTRDLPTIKASASRDSLRSRRSAEPLHIDTGTSADWALNVPRQRAEEKDTTAGAHGRARSDETPLESTSRNRASYLFQSPPANLAEIARSLPSNNADVASASADYFKHRSTDSAASSEAAESLRAATGPLSPRSPLNTIDEEPHARKRSPAESSIAVTPSDHGGKALRRTETPRATRVRTLSPLSSRDNAGPRSIGRSLADGENHGAGPLSDSKGTKRSPSDARSASVVSNRSNVSATQHRTPEDRHSISRASNRSSTPILRRVNLSGDLRAVSRASNRVGESGSGVSVRASPNTIPFQPPPTPPLNDEDDYVDGASRAVGMADVFQGYGDGHGSQTSPTRPPSMRKRQSMHIMELESQLDHLTSENRNIKEARSRGLDGDAMEGVTRDASLQLREKDNEIQHMNAMLVPLQQEIDRLAQINADLMESNRNLVDGANGRFATLQSEHGETRQQWESSTRELEQVRQENHRLTSGMRDAIAAQLGSALADKDHEIRKLREDLEIATERIRALQVQIQSSRASDYLVSRDEDYFDGACQKLCQHVQQWVLRFSKASDNRICRISRDIRDEKIETRLDNALLDGSDVDKLLGDRVKRRDVFMSVVMTMVWEYVFTRYLFGMDREQRQKLKALEKVLAEVGPARAVAQWRATTLTLLSKRPSFAGQCKLDTEAVAHEVFGVLCALLPPPSTTEQQLLTSLQKVIGVAVDLSIEMRVQRSEYIMLPPLQPEYDTNGELVRKVNFNASLMNERSGAFPSMEKLEAEQAIVKIVLFPLVVKKGDESGEGEEEIVVCPAQVLVHNDGGKGKKVVRVMSGAMEIDDPRRSRQSLFSEAPGSTQA</sequence>
<dbReference type="Proteomes" id="UP000192596">
    <property type="component" value="Unassembled WGS sequence"/>
</dbReference>
<feature type="compositionally biased region" description="Polar residues" evidence="2">
    <location>
        <begin position="962"/>
        <end position="973"/>
    </location>
</feature>
<feature type="compositionally biased region" description="Gly residues" evidence="2">
    <location>
        <begin position="907"/>
        <end position="917"/>
    </location>
</feature>
<feature type="compositionally biased region" description="Low complexity" evidence="2">
    <location>
        <begin position="283"/>
        <end position="295"/>
    </location>
</feature>
<feature type="region of interest" description="Disordered" evidence="2">
    <location>
        <begin position="2846"/>
        <end position="2874"/>
    </location>
</feature>
<feature type="region of interest" description="Disordered" evidence="2">
    <location>
        <begin position="5106"/>
        <end position="5146"/>
    </location>
</feature>
<feature type="compositionally biased region" description="Low complexity" evidence="2">
    <location>
        <begin position="726"/>
        <end position="735"/>
    </location>
</feature>
<feature type="region of interest" description="Disordered" evidence="2">
    <location>
        <begin position="585"/>
        <end position="604"/>
    </location>
</feature>
<feature type="compositionally biased region" description="Basic and acidic residues" evidence="2">
    <location>
        <begin position="1513"/>
        <end position="1523"/>
    </location>
</feature>
<feature type="compositionally biased region" description="Basic and acidic residues" evidence="2">
    <location>
        <begin position="9"/>
        <end position="33"/>
    </location>
</feature>
<feature type="region of interest" description="Disordered" evidence="2">
    <location>
        <begin position="3273"/>
        <end position="3432"/>
    </location>
</feature>
<feature type="region of interest" description="Disordered" evidence="2">
    <location>
        <begin position="2951"/>
        <end position="3171"/>
    </location>
</feature>
<keyword evidence="4" id="KW-1185">Reference proteome</keyword>
<feature type="region of interest" description="Disordered" evidence="2">
    <location>
        <begin position="956"/>
        <end position="1057"/>
    </location>
</feature>
<feature type="region of interest" description="Disordered" evidence="2">
    <location>
        <begin position="619"/>
        <end position="642"/>
    </location>
</feature>
<feature type="region of interest" description="Disordered" evidence="2">
    <location>
        <begin position="4870"/>
        <end position="4917"/>
    </location>
</feature>
<feature type="region of interest" description="Disordered" evidence="2">
    <location>
        <begin position="1617"/>
        <end position="2771"/>
    </location>
</feature>
<feature type="compositionally biased region" description="Basic and acidic residues" evidence="2">
    <location>
        <begin position="5409"/>
        <end position="5421"/>
    </location>
</feature>
<feature type="compositionally biased region" description="Polar residues" evidence="2">
    <location>
        <begin position="5106"/>
        <end position="5115"/>
    </location>
</feature>
<feature type="region of interest" description="Disordered" evidence="2">
    <location>
        <begin position="1490"/>
        <end position="1575"/>
    </location>
</feature>
<feature type="region of interest" description="Disordered" evidence="2">
    <location>
        <begin position="5165"/>
        <end position="5192"/>
    </location>
</feature>
<feature type="region of interest" description="Disordered" evidence="2">
    <location>
        <begin position="825"/>
        <end position="940"/>
    </location>
</feature>
<feature type="compositionally biased region" description="Basic and acidic residues" evidence="2">
    <location>
        <begin position="1877"/>
        <end position="1895"/>
    </location>
</feature>
<feature type="compositionally biased region" description="Basic and acidic residues" evidence="2">
    <location>
        <begin position="1103"/>
        <end position="1300"/>
    </location>
</feature>
<feature type="compositionally biased region" description="Basic and acidic residues" evidence="2">
    <location>
        <begin position="4384"/>
        <end position="4400"/>
    </location>
</feature>
<feature type="compositionally biased region" description="Basic residues" evidence="2">
    <location>
        <begin position="3089"/>
        <end position="3098"/>
    </location>
</feature>
<feature type="compositionally biased region" description="Polar residues" evidence="2">
    <location>
        <begin position="4880"/>
        <end position="4894"/>
    </location>
</feature>
<feature type="compositionally biased region" description="Basic and acidic residues" evidence="2">
    <location>
        <begin position="4514"/>
        <end position="4527"/>
    </location>
</feature>
<evidence type="ECO:0000313" key="4">
    <source>
        <dbReference type="Proteomes" id="UP000192596"/>
    </source>
</evidence>
<feature type="region of interest" description="Disordered" evidence="2">
    <location>
        <begin position="3966"/>
        <end position="4000"/>
    </location>
</feature>
<feature type="compositionally biased region" description="Basic and acidic residues" evidence="2">
    <location>
        <begin position="2147"/>
        <end position="2164"/>
    </location>
</feature>
<feature type="region of interest" description="Disordered" evidence="2">
    <location>
        <begin position="2787"/>
        <end position="2822"/>
    </location>
</feature>
<feature type="region of interest" description="Disordered" evidence="2">
    <location>
        <begin position="3184"/>
        <end position="3257"/>
    </location>
</feature>
<feature type="compositionally biased region" description="Polar residues" evidence="2">
    <location>
        <begin position="5497"/>
        <end position="5506"/>
    </location>
</feature>
<feature type="region of interest" description="Disordered" evidence="2">
    <location>
        <begin position="3785"/>
        <end position="3804"/>
    </location>
</feature>
<feature type="compositionally biased region" description="Polar residues" evidence="2">
    <location>
        <begin position="2010"/>
        <end position="2024"/>
    </location>
</feature>
<feature type="compositionally biased region" description="Polar residues" evidence="2">
    <location>
        <begin position="2738"/>
        <end position="2756"/>
    </location>
</feature>
<feature type="region of interest" description="Disordered" evidence="2">
    <location>
        <begin position="3514"/>
        <end position="3588"/>
    </location>
</feature>
<feature type="compositionally biased region" description="Polar residues" evidence="2">
    <location>
        <begin position="3527"/>
        <end position="3540"/>
    </location>
</feature>
<feature type="region of interest" description="Disordered" evidence="2">
    <location>
        <begin position="332"/>
        <end position="372"/>
    </location>
</feature>
<gene>
    <name evidence="3" type="ORF">B0A48_05636</name>
</gene>
<feature type="region of interest" description="Disordered" evidence="2">
    <location>
        <begin position="4383"/>
        <end position="4736"/>
    </location>
</feature>
<feature type="compositionally biased region" description="Pro residues" evidence="2">
    <location>
        <begin position="1011"/>
        <end position="1023"/>
    </location>
</feature>
<feature type="compositionally biased region" description="Polar residues" evidence="2">
    <location>
        <begin position="893"/>
        <end position="905"/>
    </location>
</feature>
<feature type="compositionally biased region" description="Polar residues" evidence="2">
    <location>
        <begin position="4793"/>
        <end position="4805"/>
    </location>
</feature>
<feature type="compositionally biased region" description="Basic residues" evidence="2">
    <location>
        <begin position="4908"/>
        <end position="4917"/>
    </location>
</feature>
<feature type="compositionally biased region" description="Polar residues" evidence="2">
    <location>
        <begin position="5028"/>
        <end position="5037"/>
    </location>
</feature>
<feature type="compositionally biased region" description="Basic and acidic residues" evidence="2">
    <location>
        <begin position="3975"/>
        <end position="3985"/>
    </location>
</feature>
<feature type="compositionally biased region" description="Polar residues" evidence="2">
    <location>
        <begin position="333"/>
        <end position="353"/>
    </location>
</feature>
<feature type="coiled-coil region" evidence="1">
    <location>
        <begin position="5593"/>
        <end position="5620"/>
    </location>
</feature>
<feature type="compositionally biased region" description="Basic and acidic residues" evidence="2">
    <location>
        <begin position="1991"/>
        <end position="2002"/>
    </location>
</feature>
<feature type="compositionally biased region" description="Basic and acidic residues" evidence="2">
    <location>
        <begin position="702"/>
        <end position="718"/>
    </location>
</feature>
<feature type="compositionally biased region" description="Basic and acidic residues" evidence="2">
    <location>
        <begin position="1818"/>
        <end position="1833"/>
    </location>
</feature>
<feature type="compositionally biased region" description="Basic and acidic residues" evidence="2">
    <location>
        <begin position="1908"/>
        <end position="1922"/>
    </location>
</feature>
<feature type="region of interest" description="Disordered" evidence="2">
    <location>
        <begin position="3906"/>
        <end position="3954"/>
    </location>
</feature>
<evidence type="ECO:0000256" key="1">
    <source>
        <dbReference type="SAM" id="Coils"/>
    </source>
</evidence>
<feature type="compositionally biased region" description="Acidic residues" evidence="2">
    <location>
        <begin position="863"/>
        <end position="872"/>
    </location>
</feature>
<feature type="region of interest" description="Disordered" evidence="2">
    <location>
        <begin position="2890"/>
        <end position="2935"/>
    </location>
</feature>
<feature type="compositionally biased region" description="Basic and acidic residues" evidence="2">
    <location>
        <begin position="2209"/>
        <end position="2219"/>
    </location>
</feature>
<feature type="compositionally biased region" description="Basic and acidic residues" evidence="2">
    <location>
        <begin position="2500"/>
        <end position="2517"/>
    </location>
</feature>
<feature type="region of interest" description="Disordered" evidence="2">
    <location>
        <begin position="4780"/>
        <end position="4832"/>
    </location>
</feature>
<feature type="compositionally biased region" description="Low complexity" evidence="2">
    <location>
        <begin position="5470"/>
        <end position="5484"/>
    </location>
</feature>
<feature type="compositionally biased region" description="Basic and acidic residues" evidence="2">
    <location>
        <begin position="4725"/>
        <end position="4736"/>
    </location>
</feature>
<feature type="compositionally biased region" description="Polar residues" evidence="2">
    <location>
        <begin position="2985"/>
        <end position="2996"/>
    </location>
</feature>
<feature type="compositionally biased region" description="Basic residues" evidence="2">
    <location>
        <begin position="624"/>
        <end position="635"/>
    </location>
</feature>
<feature type="compositionally biased region" description="Basic and acidic residues" evidence="2">
    <location>
        <begin position="835"/>
        <end position="847"/>
    </location>
</feature>
<feature type="region of interest" description="Disordered" evidence="2">
    <location>
        <begin position="5237"/>
        <end position="5319"/>
    </location>
</feature>
<evidence type="ECO:0008006" key="5">
    <source>
        <dbReference type="Google" id="ProtNLM"/>
    </source>
</evidence>
<reference evidence="4" key="1">
    <citation type="submission" date="2017-03" db="EMBL/GenBank/DDBJ databases">
        <title>Genomes of endolithic fungi from Antarctica.</title>
        <authorList>
            <person name="Coleine C."/>
            <person name="Masonjones S."/>
            <person name="Stajich J.E."/>
        </authorList>
    </citation>
    <scope>NUCLEOTIDE SEQUENCE [LARGE SCALE GENOMIC DNA]</scope>
    <source>
        <strain evidence="4">CCFEE 5527</strain>
    </source>
</reference>
<feature type="region of interest" description="Disordered" evidence="2">
    <location>
        <begin position="272"/>
        <end position="306"/>
    </location>
</feature>
<feature type="compositionally biased region" description="Polar residues" evidence="2">
    <location>
        <begin position="4650"/>
        <end position="4661"/>
    </location>
</feature>
<feature type="compositionally biased region" description="Basic and acidic residues" evidence="2">
    <location>
        <begin position="2954"/>
        <end position="2972"/>
    </location>
</feature>
<feature type="region of interest" description="Disordered" evidence="2">
    <location>
        <begin position="4986"/>
        <end position="5089"/>
    </location>
</feature>
<feature type="compositionally biased region" description="Polar residues" evidence="2">
    <location>
        <begin position="1794"/>
        <end position="1806"/>
    </location>
</feature>
<feature type="compositionally biased region" description="Basic residues" evidence="2">
    <location>
        <begin position="3321"/>
        <end position="3330"/>
    </location>
</feature>
<evidence type="ECO:0000313" key="3">
    <source>
        <dbReference type="EMBL" id="OQO11380.1"/>
    </source>
</evidence>
<dbReference type="PANTHER" id="PTHR40641">
    <property type="entry name" value="INVOLUCRIN REPEAT PROTEIN (AFU_ORTHOLOGUE AFUA_2G08060)"/>
    <property type="match status" value="1"/>
</dbReference>
<feature type="compositionally biased region" description="Polar residues" evidence="2">
    <location>
        <begin position="4535"/>
        <end position="4550"/>
    </location>
</feature>
<feature type="compositionally biased region" description="Low complexity" evidence="2">
    <location>
        <begin position="5360"/>
        <end position="5369"/>
    </location>
</feature>
<feature type="compositionally biased region" description="Basic and acidic residues" evidence="2">
    <location>
        <begin position="1724"/>
        <end position="1739"/>
    </location>
</feature>
<dbReference type="OrthoDB" id="5365701at2759"/>
<feature type="compositionally biased region" description="Low complexity" evidence="2">
    <location>
        <begin position="1923"/>
        <end position="1933"/>
    </location>
</feature>
<feature type="coiled-coil region" evidence="1">
    <location>
        <begin position="5734"/>
        <end position="5768"/>
    </location>
</feature>
<feature type="region of interest" description="Disordered" evidence="2">
    <location>
        <begin position="1081"/>
        <end position="1311"/>
    </location>
</feature>
<feature type="compositionally biased region" description="Basic and acidic residues" evidence="2">
    <location>
        <begin position="97"/>
        <end position="122"/>
    </location>
</feature>